<dbReference type="SUPFAM" id="SSF101898">
    <property type="entry name" value="NHL repeat"/>
    <property type="match status" value="1"/>
</dbReference>
<dbReference type="EC" id="2.7.10.1" evidence="3"/>
<dbReference type="Pfam" id="PF26432">
    <property type="entry name" value="Roller3_N"/>
    <property type="match status" value="1"/>
</dbReference>
<dbReference type="InterPro" id="IPR013783">
    <property type="entry name" value="Ig-like_fold"/>
</dbReference>
<evidence type="ECO:0000256" key="10">
    <source>
        <dbReference type="ARBA" id="ARBA00023137"/>
    </source>
</evidence>
<dbReference type="InterPro" id="IPR050122">
    <property type="entry name" value="RTK"/>
</dbReference>
<evidence type="ECO:0000256" key="16">
    <source>
        <dbReference type="SAM" id="SignalP"/>
    </source>
</evidence>
<reference evidence="19" key="1">
    <citation type="submission" date="2023-06" db="EMBL/GenBank/DDBJ databases">
        <title>Genomic analysis of the entomopathogenic nematode Steinernema hermaphroditum.</title>
        <authorList>
            <person name="Schwarz E.M."/>
            <person name="Heppert J.K."/>
            <person name="Baniya A."/>
            <person name="Schwartz H.T."/>
            <person name="Tan C.-H."/>
            <person name="Antoshechkin I."/>
            <person name="Sternberg P.W."/>
            <person name="Goodrich-Blair H."/>
            <person name="Dillman A.R."/>
        </authorList>
    </citation>
    <scope>NUCLEOTIDE SEQUENCE</scope>
    <source>
        <strain evidence="19">PS9179</strain>
        <tissue evidence="19">Whole animal</tissue>
    </source>
</reference>
<feature type="region of interest" description="Disordered" evidence="14">
    <location>
        <begin position="2204"/>
        <end position="2271"/>
    </location>
</feature>
<evidence type="ECO:0000256" key="3">
    <source>
        <dbReference type="ARBA" id="ARBA00011902"/>
    </source>
</evidence>
<feature type="transmembrane region" description="Helical" evidence="15">
    <location>
        <begin position="1850"/>
        <end position="1873"/>
    </location>
</feature>
<dbReference type="Proteomes" id="UP001175271">
    <property type="component" value="Unassembled WGS sequence"/>
</dbReference>
<feature type="compositionally biased region" description="Polar residues" evidence="14">
    <location>
        <begin position="2344"/>
        <end position="2353"/>
    </location>
</feature>
<feature type="domain" description="Fibronectin type-III" evidence="18">
    <location>
        <begin position="1636"/>
        <end position="1735"/>
    </location>
</feature>
<keyword evidence="7" id="KW-0418">Kinase</keyword>
<comment type="caution">
    <text evidence="19">The sequence shown here is derived from an EMBL/GenBank/DDBJ whole genome shotgun (WGS) entry which is preliminary data.</text>
</comment>
<comment type="subcellular location">
    <subcellularLocation>
        <location evidence="2">Endomembrane system</location>
    </subcellularLocation>
    <subcellularLocation>
        <location evidence="1">Membrane</location>
        <topology evidence="1">Single-pass membrane protein</topology>
    </subcellularLocation>
</comment>
<keyword evidence="11" id="KW-0325">Glycoprotein</keyword>
<dbReference type="GO" id="GO:0061564">
    <property type="term" value="P:axon development"/>
    <property type="evidence" value="ECO:0007669"/>
    <property type="project" value="UniProtKB-ARBA"/>
</dbReference>
<dbReference type="GO" id="GO:0012505">
    <property type="term" value="C:endomembrane system"/>
    <property type="evidence" value="ECO:0007669"/>
    <property type="project" value="UniProtKB-SubCell"/>
</dbReference>
<dbReference type="GO" id="GO:0004714">
    <property type="term" value="F:transmembrane receptor protein tyrosine kinase activity"/>
    <property type="evidence" value="ECO:0007669"/>
    <property type="project" value="UniProtKB-EC"/>
</dbReference>
<evidence type="ECO:0000313" key="20">
    <source>
        <dbReference type="Proteomes" id="UP001175271"/>
    </source>
</evidence>
<dbReference type="GO" id="GO:0005886">
    <property type="term" value="C:plasma membrane"/>
    <property type="evidence" value="ECO:0007669"/>
    <property type="project" value="TreeGrafter"/>
</dbReference>
<dbReference type="FunFam" id="1.10.510.10:FF:001512">
    <property type="entry name" value="Receptor tyrosine-protein kinase erbB-2"/>
    <property type="match status" value="1"/>
</dbReference>
<evidence type="ECO:0000256" key="5">
    <source>
        <dbReference type="ARBA" id="ARBA00022679"/>
    </source>
</evidence>
<dbReference type="InterPro" id="IPR011009">
    <property type="entry name" value="Kinase-like_dom_sf"/>
</dbReference>
<dbReference type="InterPro" id="IPR036116">
    <property type="entry name" value="FN3_sf"/>
</dbReference>
<dbReference type="Gene3D" id="1.10.510.10">
    <property type="entry name" value="Transferase(Phosphotransferase) domain 1"/>
    <property type="match status" value="1"/>
</dbReference>
<dbReference type="SMART" id="SM00219">
    <property type="entry name" value="TyrKc"/>
    <property type="match status" value="1"/>
</dbReference>
<dbReference type="Gene3D" id="2.60.40.10">
    <property type="entry name" value="Immunoglobulins"/>
    <property type="match status" value="3"/>
</dbReference>
<dbReference type="Gene3D" id="3.30.200.20">
    <property type="entry name" value="Phosphorylase Kinase, domain 1"/>
    <property type="match status" value="1"/>
</dbReference>
<comment type="catalytic activity">
    <reaction evidence="12">
        <text>L-tyrosyl-[protein] + ATP = O-phospho-L-tyrosyl-[protein] + ADP + H(+)</text>
        <dbReference type="Rhea" id="RHEA:10596"/>
        <dbReference type="Rhea" id="RHEA-COMP:10136"/>
        <dbReference type="Rhea" id="RHEA-COMP:20101"/>
        <dbReference type="ChEBI" id="CHEBI:15378"/>
        <dbReference type="ChEBI" id="CHEBI:30616"/>
        <dbReference type="ChEBI" id="CHEBI:46858"/>
        <dbReference type="ChEBI" id="CHEBI:61978"/>
        <dbReference type="ChEBI" id="CHEBI:456216"/>
        <dbReference type="EC" id="2.7.10.1"/>
    </reaction>
</comment>
<dbReference type="SUPFAM" id="SSF56112">
    <property type="entry name" value="Protein kinase-like (PK-like)"/>
    <property type="match status" value="1"/>
</dbReference>
<dbReference type="SUPFAM" id="SSF49265">
    <property type="entry name" value="Fibronectin type III"/>
    <property type="match status" value="3"/>
</dbReference>
<dbReference type="EMBL" id="JAUCMV010000003">
    <property type="protein sequence ID" value="KAK0410497.1"/>
    <property type="molecule type" value="Genomic_DNA"/>
</dbReference>
<dbReference type="PROSITE" id="PS00107">
    <property type="entry name" value="PROTEIN_KINASE_ATP"/>
    <property type="match status" value="1"/>
</dbReference>
<keyword evidence="5" id="KW-0808">Transferase</keyword>
<dbReference type="GO" id="GO:0032006">
    <property type="term" value="P:regulation of TOR signaling"/>
    <property type="evidence" value="ECO:0007669"/>
    <property type="project" value="TreeGrafter"/>
</dbReference>
<dbReference type="PANTHER" id="PTHR24416:SF527">
    <property type="entry name" value="PROTO-ONCOGENE TYROSINE-PROTEIN KINASE ROS"/>
    <property type="match status" value="1"/>
</dbReference>
<dbReference type="CDD" id="cd00063">
    <property type="entry name" value="FN3"/>
    <property type="match status" value="3"/>
</dbReference>
<feature type="compositionally biased region" description="Polar residues" evidence="14">
    <location>
        <begin position="2258"/>
        <end position="2271"/>
    </location>
</feature>
<evidence type="ECO:0000256" key="6">
    <source>
        <dbReference type="ARBA" id="ARBA00022741"/>
    </source>
</evidence>
<evidence type="ECO:0000256" key="9">
    <source>
        <dbReference type="ARBA" id="ARBA00023136"/>
    </source>
</evidence>
<name>A0AA39HR19_9BILA</name>
<dbReference type="PRINTS" id="PR00109">
    <property type="entry name" value="TYRKINASE"/>
</dbReference>
<keyword evidence="9 15" id="KW-0472">Membrane</keyword>
<proteinExistence type="predicted"/>
<sequence>MLGPLPLLLLLLSPLSSATVFSNSLQRCQDHCVDRNLAVPLKRNELTWENPFEKCDYQCRINACHIGCQDLDSINSTCDARCASLQAPDSCQQGCTAVSAIFLHQIQALLNHVSVSVSMDETQGIKLVWSLEEAYSLIIQEITAADVRWIVHSRGDNSSGWQWTQIDNKAFRESLQFTSFVPLLQSSSAQVRLAVGWRSNIIVSRTFVSQLSVNPKLPRSVTLGPQLQLGASRYVVCWSADSRDSEFKVVLTSLDSKVISTVQTKASCHLFKDLPTENCCRATISDAAAEAGAPEVTVKIELAPVAVAPPSEAKLIFSNGTSLLRMTNTNDFVMLTDPEVLKFQAPSEKNITALGVASKDLLLVGLGDGAVFSFNLTSEESTLLREGDGVAISQIAVDPLQFAFYAVLDKKGILRCSLASCKTATTLTTNAVNFIRSIAVDYWNGYLYYLNSAGDLFAASLFPSQAPESFSFRDQHKIPSLPYLGSVEVDYATFTLVGVAKNGSLVGLDLVDRSTVVDLRADRTINGEYKGVLRSKLVEDRWFWTSSSCGDAHPWDGCLYSEEKDAQGGNSLHLNKYLYPGRVVDFVFASDLPLPAFLPPPDRIGVVMSAHTARVTWTHPASLPFQASGSEWKNLTFAIRLMSDQSDATPSEMTTTNSTDAFLLVNAGAQYTASVRACAGVVCSVFANAINSAFAPYEGRTPVAVYVRGADDVAIVDLIGRDIADLTPYPSLPKDGVSVIAFDNSSRLLYSATESEVSLFRSNADGLRYRFLDYLTVRFLAAMPRRATLLVATSYSIVSYRLTSSFDQQIYLCEGNECGEVVGLAADDKSGDVFYLLQARNGSVQLFGRGEHDPRPQFIASAADFPEIRQLAVVQEKLMFVTSDRRVGSCDKKLGSLNVNYAVANVAYLLPVDEAPLDNRFIFSGDISIGAQRRGELSWATQPIKAPGHVLYKIELYRERFGGDRSVDVSPNQTYSIPERILDVWISGQRFDVQIDAITAWTIVSANRTGLSAPTKPPSAPTGVKIFATQQKTVDGARAIINLFWNEPKEWNGDRLGYVVNCSIDGAERVDNVSARRTSFEFSVKSGKVQCAVAAVNDPTFVGTFSHTLLIDSSEVRPLVRLFAIDSTNNLIAISNWSTTDSARKKRQSDQVQYQAIAYVGNDLYAIRKEVDTVQPILAMLDINDVSNVIHKVALGGDFSQIEAMTSDWVANRLLIVANHHLMQISLETIQSLSVVTPKKVLLLSSGAGEAKQLIFDPFTNVAYLLTKNGSLFSLDLHKGTEQNLGLGLDCIRSETVTAVMGDFGWNRASSPVIYALTWNGLITVDPISAKCTNIDVDWSKFGDKGIKSISSFSIADKLFAFVTSSELLIYDRQTVTVTPVPIINPPLKQILAASQSSQPYPDRICFTLPSSNSIKFNVTNEGKTGALVTVTEPTISDSCHAISFPATQFEVNFRRKASDKVKHLVSQSNQIHVENGILDKETDYDATVSWFNRYSAISGVSEPRPFRTGYGYPSAPQDASALALTPDTVEIFWNIPSTPNAPIQEIKYKITQQTSSIVSPSAVGAFKFEKGTFAEMNSDIVPCLENPCRAKVSNLRPSTDYKFWVTAVHDSHLKSQFPDDTEATSTEAVVRTKDIPGTLRLDNATADALMLRWNSLEPESAPTSVAIQYRLSGVESSWKSPTNATFDSSLKSITIVISGLQAATSYDFRFVAEYYGSYSFGKAQSYDEHYSQAAQQGKTKAGTPSAPQKVVAFKDTEGWIVKWEEPGADGGSPVLSYAVEYRPNRTAEWEIAERGIAADKLWWRPQRFNIDPKKSEFRVRAANSEGFGSYGYSNDGDVSMREEKPTSSLGVIAIVVSVLLLLTGTALALLYFHNRRKFRRRQKKKFDKKIVLSPMPLHFPQSPAAPLPPELQNELNNLPRIPKDCVNQTKLLGKGSFGEVYEGVACNLPQVGPKGVRVAIKTLKTGHSQEDKVKFLKEAILMNNFDHPNIVRLLGVSFDSEPNFLIIELMEGGDLLAFLRSSRPRGSLPSQLSLLDLLTMMIDIGRGCAYLEMNKHVHRDLAARNCLISSRNAQLRVTKIADFGLARDIDSNEYYRIHGEDFLPLRWLAPESAHDGVFTTKSDVWAFGVLLWEILTLGRTPYDDKENFQVLQYVKNGGTLEKPPHCPEELFNVVREAWVYEPEKRPRFADLLPKLEALRGKREYQNDTPFPPLDGFDLSVDSRDGSTRFDRSDASSKRAGRPGFFRQRDKVSPSPLPTQEQLDGNSYSSYPTRVLSNETLSTVLDYDSVPGGFTNEGFLYSDYYETPVSKRSSTSTPQSSSARYGHSKPRAPPPPPPGAQNGDADSSSTSSVGPAKVSRV</sequence>
<dbReference type="InterPro" id="IPR003961">
    <property type="entry name" value="FN3_dom"/>
</dbReference>
<feature type="domain" description="Fibronectin type-III" evidence="18">
    <location>
        <begin position="1744"/>
        <end position="1844"/>
    </location>
</feature>
<organism evidence="19 20">
    <name type="scientific">Steinernema hermaphroditum</name>
    <dbReference type="NCBI Taxonomy" id="289476"/>
    <lineage>
        <taxon>Eukaryota</taxon>
        <taxon>Metazoa</taxon>
        <taxon>Ecdysozoa</taxon>
        <taxon>Nematoda</taxon>
        <taxon>Chromadorea</taxon>
        <taxon>Rhabditida</taxon>
        <taxon>Tylenchina</taxon>
        <taxon>Panagrolaimomorpha</taxon>
        <taxon>Strongyloidoidea</taxon>
        <taxon>Steinernematidae</taxon>
        <taxon>Steinernema</taxon>
    </lineage>
</organism>
<dbReference type="InterPro" id="IPR017441">
    <property type="entry name" value="Protein_kinase_ATP_BS"/>
</dbReference>
<feature type="compositionally biased region" description="Basic and acidic residues" evidence="14">
    <location>
        <begin position="2221"/>
        <end position="2237"/>
    </location>
</feature>
<dbReference type="InterPro" id="IPR001245">
    <property type="entry name" value="Ser-Thr/Tyr_kinase_cat_dom"/>
</dbReference>
<dbReference type="Pfam" id="PF07714">
    <property type="entry name" value="PK_Tyr_Ser-Thr"/>
    <property type="match status" value="1"/>
</dbReference>
<keyword evidence="4" id="KW-0597">Phosphoprotein</keyword>
<dbReference type="InterPro" id="IPR058726">
    <property type="entry name" value="Roller3_N"/>
</dbReference>
<evidence type="ECO:0000256" key="4">
    <source>
        <dbReference type="ARBA" id="ARBA00022553"/>
    </source>
</evidence>
<dbReference type="SMART" id="SM00060">
    <property type="entry name" value="FN3"/>
    <property type="match status" value="4"/>
</dbReference>
<keyword evidence="15" id="KW-1133">Transmembrane helix</keyword>
<dbReference type="Pfam" id="PF00041">
    <property type="entry name" value="fn3"/>
    <property type="match status" value="1"/>
</dbReference>
<feature type="domain" description="Protein kinase" evidence="17">
    <location>
        <begin position="1927"/>
        <end position="2199"/>
    </location>
</feature>
<feature type="region of interest" description="Disordered" evidence="14">
    <location>
        <begin position="2308"/>
        <end position="2361"/>
    </location>
</feature>
<dbReference type="GO" id="GO:0048680">
    <property type="term" value="P:positive regulation of axon regeneration"/>
    <property type="evidence" value="ECO:0007669"/>
    <property type="project" value="UniProtKB-ARBA"/>
</dbReference>
<dbReference type="GO" id="GO:0007169">
    <property type="term" value="P:cell surface receptor protein tyrosine kinase signaling pathway"/>
    <property type="evidence" value="ECO:0007669"/>
    <property type="project" value="TreeGrafter"/>
</dbReference>
<evidence type="ECO:0000256" key="14">
    <source>
        <dbReference type="SAM" id="MobiDB-lite"/>
    </source>
</evidence>
<evidence type="ECO:0000256" key="2">
    <source>
        <dbReference type="ARBA" id="ARBA00004308"/>
    </source>
</evidence>
<evidence type="ECO:0000256" key="13">
    <source>
        <dbReference type="PROSITE-ProRule" id="PRU10141"/>
    </source>
</evidence>
<evidence type="ECO:0000313" key="19">
    <source>
        <dbReference type="EMBL" id="KAK0410497.1"/>
    </source>
</evidence>
<dbReference type="SUPFAM" id="SSF63825">
    <property type="entry name" value="YWTD domain"/>
    <property type="match status" value="1"/>
</dbReference>
<feature type="signal peptide" evidence="16">
    <location>
        <begin position="1"/>
        <end position="18"/>
    </location>
</feature>
<feature type="domain" description="Fibronectin type-III" evidence="18">
    <location>
        <begin position="1516"/>
        <end position="1629"/>
    </location>
</feature>
<keyword evidence="16" id="KW-0732">Signal</keyword>
<dbReference type="Pfam" id="PF25494">
    <property type="entry name" value="Beta-prop_Rol-3"/>
    <property type="match status" value="1"/>
</dbReference>
<evidence type="ECO:0000256" key="7">
    <source>
        <dbReference type="ARBA" id="ARBA00022777"/>
    </source>
</evidence>
<evidence type="ECO:0000256" key="1">
    <source>
        <dbReference type="ARBA" id="ARBA00004167"/>
    </source>
</evidence>
<gene>
    <name evidence="19" type="ORF">QR680_005159</name>
</gene>
<dbReference type="GO" id="GO:0005524">
    <property type="term" value="F:ATP binding"/>
    <property type="evidence" value="ECO:0007669"/>
    <property type="project" value="UniProtKB-UniRule"/>
</dbReference>
<feature type="compositionally biased region" description="Low complexity" evidence="14">
    <location>
        <begin position="2310"/>
        <end position="2322"/>
    </location>
</feature>
<evidence type="ECO:0000259" key="18">
    <source>
        <dbReference type="PROSITE" id="PS50853"/>
    </source>
</evidence>
<evidence type="ECO:0000256" key="12">
    <source>
        <dbReference type="ARBA" id="ARBA00051243"/>
    </source>
</evidence>
<dbReference type="InterPro" id="IPR057329">
    <property type="entry name" value="Beta-prop_Rol-3"/>
</dbReference>
<evidence type="ECO:0000256" key="8">
    <source>
        <dbReference type="ARBA" id="ARBA00022840"/>
    </source>
</evidence>
<keyword evidence="8 13" id="KW-0067">ATP-binding</keyword>
<keyword evidence="6 13" id="KW-0547">Nucleotide-binding</keyword>
<dbReference type="InterPro" id="IPR020635">
    <property type="entry name" value="Tyr_kinase_cat_dom"/>
</dbReference>
<accession>A0AA39HR19</accession>
<dbReference type="PROSITE" id="PS50011">
    <property type="entry name" value="PROTEIN_KINASE_DOM"/>
    <property type="match status" value="1"/>
</dbReference>
<dbReference type="PANTHER" id="PTHR24416">
    <property type="entry name" value="TYROSINE-PROTEIN KINASE RECEPTOR"/>
    <property type="match status" value="1"/>
</dbReference>
<feature type="chain" id="PRO_5041421737" description="receptor protein-tyrosine kinase" evidence="16">
    <location>
        <begin position="19"/>
        <end position="2361"/>
    </location>
</feature>
<feature type="binding site" evidence="13">
    <location>
        <position position="1962"/>
    </location>
    <ligand>
        <name>ATP</name>
        <dbReference type="ChEBI" id="CHEBI:30616"/>
    </ligand>
</feature>
<dbReference type="InterPro" id="IPR000719">
    <property type="entry name" value="Prot_kinase_dom"/>
</dbReference>
<evidence type="ECO:0000256" key="15">
    <source>
        <dbReference type="SAM" id="Phobius"/>
    </source>
</evidence>
<evidence type="ECO:0000259" key="17">
    <source>
        <dbReference type="PROSITE" id="PS50011"/>
    </source>
</evidence>
<keyword evidence="20" id="KW-1185">Reference proteome</keyword>
<dbReference type="GO" id="GO:0043235">
    <property type="term" value="C:receptor complex"/>
    <property type="evidence" value="ECO:0007669"/>
    <property type="project" value="TreeGrafter"/>
</dbReference>
<evidence type="ECO:0000256" key="11">
    <source>
        <dbReference type="ARBA" id="ARBA00023180"/>
    </source>
</evidence>
<keyword evidence="15" id="KW-0812">Transmembrane</keyword>
<keyword evidence="10" id="KW-0829">Tyrosine-protein kinase</keyword>
<protein>
    <recommendedName>
        <fullName evidence="3">receptor protein-tyrosine kinase</fullName>
        <ecNumber evidence="3">2.7.10.1</ecNumber>
    </recommendedName>
</protein>
<dbReference type="PROSITE" id="PS50853">
    <property type="entry name" value="FN3"/>
    <property type="match status" value="3"/>
</dbReference>